<dbReference type="PANTHER" id="PTHR12835">
    <property type="entry name" value="BIOTIN PROTEIN LIGASE"/>
    <property type="match status" value="1"/>
</dbReference>
<evidence type="ECO:0000259" key="1">
    <source>
        <dbReference type="Pfam" id="PF09825"/>
    </source>
</evidence>
<proteinExistence type="predicted"/>
<feature type="domain" description="Biotin-protein ligase N-terminal" evidence="1">
    <location>
        <begin position="9"/>
        <end position="284"/>
    </location>
</feature>
<dbReference type="CDD" id="cd03144">
    <property type="entry name" value="GATase1_ScBLP_like"/>
    <property type="match status" value="1"/>
</dbReference>
<sequence length="286" mass="30232">MNSPQRTSLFVYDGEGAAQAGVAMAIQSLRRCTKNTPYSVSRITPQDIKMGKWRDSAALLVIGGGYDLGFISALGQEGIDQVKGYVQAGGHYLGVCAGAYFASARVTFDEGGDLEVCGPRQLAFFPGACIGPVFPGFLYNSDAGVHAACVEWSAMDPVVKHAADVTQRVESSDASTSGHTSRFHCYFNGGGCFVDASSSSSSSSSSSYKVLGRYGDVVSCPVAVVKCYVGQGVAVLSGVHLEYAPDLLNADSPHLQPLLPSLHRGDGDRQMCLRQILQMLGIQIVE</sequence>
<dbReference type="GO" id="GO:0004077">
    <property type="term" value="F:biotin--[biotin carboxyl-carrier protein] ligase activity"/>
    <property type="evidence" value="ECO:0007669"/>
    <property type="project" value="TreeGrafter"/>
</dbReference>
<accession>A0AAD9KI25</accession>
<dbReference type="InterPro" id="IPR015834">
    <property type="entry name" value="UCP016642"/>
</dbReference>
<dbReference type="InterPro" id="IPR019197">
    <property type="entry name" value="Biotin-prot_ligase_N"/>
</dbReference>
<protein>
    <recommendedName>
        <fullName evidence="1">Biotin-protein ligase N-terminal domain-containing protein</fullName>
    </recommendedName>
</protein>
<reference evidence="2" key="1">
    <citation type="journal article" date="2023" name="Mol. Biol. Evol.">
        <title>Third-Generation Sequencing Reveals the Adaptive Role of the Epigenome in Three Deep-Sea Polychaetes.</title>
        <authorList>
            <person name="Perez M."/>
            <person name="Aroh O."/>
            <person name="Sun Y."/>
            <person name="Lan Y."/>
            <person name="Juniper S.K."/>
            <person name="Young C.R."/>
            <person name="Angers B."/>
            <person name="Qian P.Y."/>
        </authorList>
    </citation>
    <scope>NUCLEOTIDE SEQUENCE</scope>
    <source>
        <strain evidence="2">R07B-5</strain>
    </source>
</reference>
<keyword evidence="3" id="KW-1185">Reference proteome</keyword>
<comment type="caution">
    <text evidence="2">The sequence shown here is derived from an EMBL/GenBank/DDBJ whole genome shotgun (WGS) entry which is preliminary data.</text>
</comment>
<organism evidence="2 3">
    <name type="scientific">Ridgeia piscesae</name>
    <name type="common">Tubeworm</name>
    <dbReference type="NCBI Taxonomy" id="27915"/>
    <lineage>
        <taxon>Eukaryota</taxon>
        <taxon>Metazoa</taxon>
        <taxon>Spiralia</taxon>
        <taxon>Lophotrochozoa</taxon>
        <taxon>Annelida</taxon>
        <taxon>Polychaeta</taxon>
        <taxon>Sedentaria</taxon>
        <taxon>Canalipalpata</taxon>
        <taxon>Sabellida</taxon>
        <taxon>Siboglinidae</taxon>
        <taxon>Ridgeia</taxon>
    </lineage>
</organism>
<dbReference type="InterPro" id="IPR029062">
    <property type="entry name" value="Class_I_gatase-like"/>
</dbReference>
<dbReference type="PANTHER" id="PTHR12835:SF5">
    <property type="entry name" value="BIOTIN--PROTEIN LIGASE"/>
    <property type="match status" value="1"/>
</dbReference>
<dbReference type="AlphaFoldDB" id="A0AAD9KI25"/>
<evidence type="ECO:0000313" key="3">
    <source>
        <dbReference type="Proteomes" id="UP001209878"/>
    </source>
</evidence>
<dbReference type="Pfam" id="PF09825">
    <property type="entry name" value="BPL_N"/>
    <property type="match status" value="1"/>
</dbReference>
<dbReference type="PIRSF" id="PIRSF016642">
    <property type="entry name" value="UCP016642"/>
    <property type="match status" value="1"/>
</dbReference>
<dbReference type="Proteomes" id="UP001209878">
    <property type="component" value="Unassembled WGS sequence"/>
</dbReference>
<dbReference type="GO" id="GO:0005737">
    <property type="term" value="C:cytoplasm"/>
    <property type="evidence" value="ECO:0007669"/>
    <property type="project" value="TreeGrafter"/>
</dbReference>
<dbReference type="SUPFAM" id="SSF52317">
    <property type="entry name" value="Class I glutamine amidotransferase-like"/>
    <property type="match status" value="1"/>
</dbReference>
<name>A0AAD9KI25_RIDPI</name>
<gene>
    <name evidence="2" type="ORF">NP493_1056g00004</name>
</gene>
<dbReference type="EMBL" id="JAODUO010001055">
    <property type="protein sequence ID" value="KAK2171530.1"/>
    <property type="molecule type" value="Genomic_DNA"/>
</dbReference>
<evidence type="ECO:0000313" key="2">
    <source>
        <dbReference type="EMBL" id="KAK2171530.1"/>
    </source>
</evidence>